<keyword evidence="2" id="KW-0547">Nucleotide-binding</keyword>
<dbReference type="PANTHER" id="PTHR42939">
    <property type="entry name" value="ABC TRANSPORTER ATP-BINDING PROTEIN ALBC-RELATED"/>
    <property type="match status" value="1"/>
</dbReference>
<dbReference type="KEGG" id="sct:SCAT_4698"/>
<evidence type="ECO:0000256" key="1">
    <source>
        <dbReference type="ARBA" id="ARBA00022448"/>
    </source>
</evidence>
<evidence type="ECO:0000256" key="2">
    <source>
        <dbReference type="ARBA" id="ARBA00022741"/>
    </source>
</evidence>
<dbReference type="HOGENOM" id="CLU_000604_1_2_11"/>
<dbReference type="InterPro" id="IPR003439">
    <property type="entry name" value="ABC_transporter-like_ATP-bd"/>
</dbReference>
<sequence length="279" mass="29387">MRLSGVGRRYGYGPRGRWVLRDVDLELADGGALVRVEGGNGSGKSTLLRLIAGVDVPTAGTVTGRPATAYVPERFPAELPFTASGYLTRIGRIHGLSGREASRRARHWLARFDVAGHADTPLDRLSKGTCQKVAVAQALLAEPALLVLDEAWTGLDASARRLLDETVLERVAAGGTAVFVDHSPRRAATEATAVYQVAGGRVTALPAPDGGPVATVVRIVAEGDGEPPADLAPHVRGGAREIRLTVPEADCDQALRTLLSADPPWHVRSVTPVAPGDDR</sequence>
<accession>F8JWR3</accession>
<proteinExistence type="predicted"/>
<dbReference type="Proteomes" id="UP000007842">
    <property type="component" value="Chromosome"/>
</dbReference>
<dbReference type="PATRIC" id="fig|1003195.11.peg.6132"/>
<protein>
    <submittedName>
        <fullName evidence="5">ABC transporter ATP-binding protein</fullName>
    </submittedName>
</protein>
<dbReference type="RefSeq" id="WP_014145402.1">
    <property type="nucleotide sequence ID" value="NC_016111.1"/>
</dbReference>
<dbReference type="GO" id="GO:0005524">
    <property type="term" value="F:ATP binding"/>
    <property type="evidence" value="ECO:0007669"/>
    <property type="project" value="UniProtKB-KW"/>
</dbReference>
<dbReference type="SUPFAM" id="SSF52540">
    <property type="entry name" value="P-loop containing nucleoside triphosphate hydrolases"/>
    <property type="match status" value="1"/>
</dbReference>
<dbReference type="KEGG" id="scy:SCATT_46900"/>
<dbReference type="EMBL" id="CP003219">
    <property type="protein sequence ID" value="AEW97061.1"/>
    <property type="molecule type" value="Genomic_DNA"/>
</dbReference>
<keyword evidence="1" id="KW-0813">Transport</keyword>
<accession>G8WT38</accession>
<organism evidence="5 6">
    <name type="scientific">Streptantibioticus cattleyicolor (strain ATCC 35852 / DSM 46488 / JCM 4925 / NBRC 14057 / NRRL 8057)</name>
    <name type="common">Streptomyces cattleya</name>
    <dbReference type="NCBI Taxonomy" id="1003195"/>
    <lineage>
        <taxon>Bacteria</taxon>
        <taxon>Bacillati</taxon>
        <taxon>Actinomycetota</taxon>
        <taxon>Actinomycetes</taxon>
        <taxon>Kitasatosporales</taxon>
        <taxon>Streptomycetaceae</taxon>
        <taxon>Streptantibioticus</taxon>
    </lineage>
</organism>
<dbReference type="InterPro" id="IPR003593">
    <property type="entry name" value="AAA+_ATPase"/>
</dbReference>
<reference evidence="6" key="1">
    <citation type="submission" date="2011-12" db="EMBL/GenBank/DDBJ databases">
        <title>Complete genome sequence of Streptomyces cattleya strain DSM 46488.</title>
        <authorList>
            <person name="Ou H.-Y."/>
            <person name="Li P."/>
            <person name="Zhao C."/>
            <person name="O'Hagan D."/>
            <person name="Deng Z."/>
        </authorList>
    </citation>
    <scope>NUCLEOTIDE SEQUENCE [LARGE SCALE GENOMIC DNA]</scope>
    <source>
        <strain evidence="6">ATCC 35852 / DSM 46488 / JCM 4925 / NBRC 14057 / NRRL 8057</strain>
    </source>
</reference>
<evidence type="ECO:0000259" key="4">
    <source>
        <dbReference type="PROSITE" id="PS50893"/>
    </source>
</evidence>
<gene>
    <name evidence="5" type="ordered locus">SCATT_46900</name>
</gene>
<dbReference type="PROSITE" id="PS50893">
    <property type="entry name" value="ABC_TRANSPORTER_2"/>
    <property type="match status" value="1"/>
</dbReference>
<evidence type="ECO:0000313" key="5">
    <source>
        <dbReference type="EMBL" id="AEW97061.1"/>
    </source>
</evidence>
<dbReference type="InterPro" id="IPR027417">
    <property type="entry name" value="P-loop_NTPase"/>
</dbReference>
<keyword evidence="6" id="KW-1185">Reference proteome</keyword>
<dbReference type="eggNOG" id="COG1131">
    <property type="taxonomic scope" value="Bacteria"/>
</dbReference>
<dbReference type="OrthoDB" id="5182800at2"/>
<dbReference type="STRING" id="1003195.SCATT_46900"/>
<dbReference type="Gene3D" id="3.40.50.300">
    <property type="entry name" value="P-loop containing nucleotide triphosphate hydrolases"/>
    <property type="match status" value="1"/>
</dbReference>
<dbReference type="AlphaFoldDB" id="F8JWR3"/>
<name>F8JWR3_STREN</name>
<evidence type="ECO:0000256" key="3">
    <source>
        <dbReference type="ARBA" id="ARBA00022840"/>
    </source>
</evidence>
<dbReference type="InterPro" id="IPR051782">
    <property type="entry name" value="ABC_Transporter_VariousFunc"/>
</dbReference>
<dbReference type="SMART" id="SM00382">
    <property type="entry name" value="AAA"/>
    <property type="match status" value="1"/>
</dbReference>
<feature type="domain" description="ABC transporter" evidence="4">
    <location>
        <begin position="1"/>
        <end position="224"/>
    </location>
</feature>
<dbReference type="GO" id="GO:0016887">
    <property type="term" value="F:ATP hydrolysis activity"/>
    <property type="evidence" value="ECO:0007669"/>
    <property type="project" value="InterPro"/>
</dbReference>
<evidence type="ECO:0000313" key="6">
    <source>
        <dbReference type="Proteomes" id="UP000007842"/>
    </source>
</evidence>
<dbReference type="Pfam" id="PF00005">
    <property type="entry name" value="ABC_tran"/>
    <property type="match status" value="1"/>
</dbReference>
<keyword evidence="3 5" id="KW-0067">ATP-binding</keyword>
<dbReference type="PANTHER" id="PTHR42939:SF1">
    <property type="entry name" value="ABC TRANSPORTER ATP-BINDING PROTEIN ALBC-RELATED"/>
    <property type="match status" value="1"/>
</dbReference>